<accession>A0A8B2NQB8</accession>
<dbReference type="PANTHER" id="PTHR31118">
    <property type="entry name" value="CYCLASE-LIKE PROTEIN 2"/>
    <property type="match status" value="1"/>
</dbReference>
<evidence type="ECO:0000313" key="2">
    <source>
        <dbReference type="Proteomes" id="UP000249590"/>
    </source>
</evidence>
<proteinExistence type="predicted"/>
<keyword evidence="2" id="KW-1185">Reference proteome</keyword>
<comment type="caution">
    <text evidence="1">The sequence shown here is derived from an EMBL/GenBank/DDBJ whole genome shotgun (WGS) entry which is preliminary data.</text>
</comment>
<dbReference type="RefSeq" id="WP_111345389.1">
    <property type="nucleotide sequence ID" value="NZ_QHHQ01000002.1"/>
</dbReference>
<dbReference type="OrthoDB" id="9777007at2"/>
<dbReference type="InterPro" id="IPR037175">
    <property type="entry name" value="KFase_sf"/>
</dbReference>
<dbReference type="GO" id="GO:0004061">
    <property type="term" value="F:arylformamidase activity"/>
    <property type="evidence" value="ECO:0007669"/>
    <property type="project" value="InterPro"/>
</dbReference>
<dbReference type="EMBL" id="QHHQ01000002">
    <property type="protein sequence ID" value="RAI02076.1"/>
    <property type="molecule type" value="Genomic_DNA"/>
</dbReference>
<dbReference type="InterPro" id="IPR007325">
    <property type="entry name" value="KFase/CYL"/>
</dbReference>
<dbReference type="Gene3D" id="3.50.30.50">
    <property type="entry name" value="Putative cyclase"/>
    <property type="match status" value="1"/>
</dbReference>
<dbReference type="PANTHER" id="PTHR31118:SF32">
    <property type="entry name" value="KYNURENINE FORMAMIDASE"/>
    <property type="match status" value="1"/>
</dbReference>
<dbReference type="SUPFAM" id="SSF102198">
    <property type="entry name" value="Putative cyclase"/>
    <property type="match status" value="1"/>
</dbReference>
<reference evidence="1 2" key="1">
    <citation type="submission" date="2018-05" db="EMBL/GenBank/DDBJ databases">
        <title>Acuticoccus sediminis sp. nov., isolated from deep-sea sediment of Indian Ocean.</title>
        <authorList>
            <person name="Liu X."/>
            <person name="Lai Q."/>
            <person name="Du Y."/>
            <person name="Sun F."/>
            <person name="Zhang X."/>
            <person name="Wang S."/>
            <person name="Shao Z."/>
        </authorList>
    </citation>
    <scope>NUCLEOTIDE SEQUENCE [LARGE SCALE GENOMIC DNA]</scope>
    <source>
        <strain evidence="1 2">PTG4-2</strain>
    </source>
</reference>
<dbReference type="Proteomes" id="UP000249590">
    <property type="component" value="Unassembled WGS sequence"/>
</dbReference>
<sequence>MKIHDLSMPIEEGHLRWPIERFKKGSFADGDLFEASGLKTTCHGFTHVDAPRHMVPGGDTLDALDLSRVCGTAAVIDLTDIRPNEEVTAARLAERAGHLEKGQIAMFRSCWDEQRDWRDATFWLDAPYMSREASEWLLERGPTAVAFDFPQDYTIRLMLHGEMRPIVEHVTHDVLLRNNVTLIEYLVNTRQVTTKTTMLSALPIRYSGSDGAPARVVAIDLS</sequence>
<dbReference type="GO" id="GO:0019441">
    <property type="term" value="P:L-tryptophan catabolic process to kynurenine"/>
    <property type="evidence" value="ECO:0007669"/>
    <property type="project" value="InterPro"/>
</dbReference>
<gene>
    <name evidence="1" type="ORF">DLJ53_11925</name>
</gene>
<evidence type="ECO:0000313" key="1">
    <source>
        <dbReference type="EMBL" id="RAI02076.1"/>
    </source>
</evidence>
<organism evidence="1 2">
    <name type="scientific">Acuticoccus sediminis</name>
    <dbReference type="NCBI Taxonomy" id="2184697"/>
    <lineage>
        <taxon>Bacteria</taxon>
        <taxon>Pseudomonadati</taxon>
        <taxon>Pseudomonadota</taxon>
        <taxon>Alphaproteobacteria</taxon>
        <taxon>Hyphomicrobiales</taxon>
        <taxon>Amorphaceae</taxon>
        <taxon>Acuticoccus</taxon>
    </lineage>
</organism>
<dbReference type="AlphaFoldDB" id="A0A8B2NQB8"/>
<name>A0A8B2NQB8_9HYPH</name>
<protein>
    <submittedName>
        <fullName evidence="1">Cyclase</fullName>
    </submittedName>
</protein>
<dbReference type="Pfam" id="PF04199">
    <property type="entry name" value="Cyclase"/>
    <property type="match status" value="1"/>
</dbReference>